<gene>
    <name evidence="2" type="ORF">AZ78_4376</name>
</gene>
<keyword evidence="2" id="KW-0328">Glycosyltransferase</keyword>
<accession>A0A120AHW6</accession>
<dbReference type="EMBL" id="JAJA02000001">
    <property type="protein sequence ID" value="KWS06818.1"/>
    <property type="molecule type" value="Genomic_DNA"/>
</dbReference>
<dbReference type="RefSeq" id="WP_051547753.1">
    <property type="nucleotide sequence ID" value="NZ_JAJA02000001.1"/>
</dbReference>
<evidence type="ECO:0000313" key="2">
    <source>
        <dbReference type="EMBL" id="KWS06818.1"/>
    </source>
</evidence>
<dbReference type="GO" id="GO:0016757">
    <property type="term" value="F:glycosyltransferase activity"/>
    <property type="evidence" value="ECO:0007669"/>
    <property type="project" value="UniProtKB-KW"/>
</dbReference>
<feature type="domain" description="Glycosyltransferase 2-like" evidence="1">
    <location>
        <begin position="14"/>
        <end position="187"/>
    </location>
</feature>
<keyword evidence="2" id="KW-0808">Transferase</keyword>
<dbReference type="Proteomes" id="UP000023435">
    <property type="component" value="Unassembled WGS sequence"/>
</dbReference>
<dbReference type="InterPro" id="IPR050834">
    <property type="entry name" value="Glycosyltransf_2"/>
</dbReference>
<reference evidence="2 3" key="1">
    <citation type="journal article" date="2014" name="Genome Announc.">
        <title>Draft Genome Sequence of Lysobacter capsici AZ78, a Bacterium Antagonistic to Plant-Pathogenic Oomycetes.</title>
        <authorList>
            <person name="Puopolo G."/>
            <person name="Sonego P."/>
            <person name="Engelen K."/>
            <person name="Pertot I."/>
        </authorList>
    </citation>
    <scope>NUCLEOTIDE SEQUENCE [LARGE SCALE GENOMIC DNA]</scope>
    <source>
        <strain evidence="2 3">AZ78</strain>
    </source>
</reference>
<dbReference type="SUPFAM" id="SSF53448">
    <property type="entry name" value="Nucleotide-diphospho-sugar transferases"/>
    <property type="match status" value="1"/>
</dbReference>
<proteinExistence type="predicted"/>
<dbReference type="AlphaFoldDB" id="A0A120AHW6"/>
<protein>
    <submittedName>
        <fullName evidence="2">Alpha-L-Rha alpha-1,3-L-rhamnosyltransferase</fullName>
        <ecNumber evidence="2">2.4.1.-</ecNumber>
    </submittedName>
</protein>
<name>A0A120AHW6_9GAMM</name>
<dbReference type="CDD" id="cd04196">
    <property type="entry name" value="GT_2_like_d"/>
    <property type="match status" value="1"/>
</dbReference>
<dbReference type="Gene3D" id="3.90.550.10">
    <property type="entry name" value="Spore Coat Polysaccharide Biosynthesis Protein SpsA, Chain A"/>
    <property type="match status" value="1"/>
</dbReference>
<dbReference type="PANTHER" id="PTHR43685">
    <property type="entry name" value="GLYCOSYLTRANSFERASE"/>
    <property type="match status" value="1"/>
</dbReference>
<evidence type="ECO:0000259" key="1">
    <source>
        <dbReference type="Pfam" id="PF00535"/>
    </source>
</evidence>
<dbReference type="InterPro" id="IPR029044">
    <property type="entry name" value="Nucleotide-diphossugar_trans"/>
</dbReference>
<organism evidence="2 3">
    <name type="scientific">Lysobacter capsici AZ78</name>
    <dbReference type="NCBI Taxonomy" id="1444315"/>
    <lineage>
        <taxon>Bacteria</taxon>
        <taxon>Pseudomonadati</taxon>
        <taxon>Pseudomonadota</taxon>
        <taxon>Gammaproteobacteria</taxon>
        <taxon>Lysobacterales</taxon>
        <taxon>Lysobacteraceae</taxon>
        <taxon>Lysobacter</taxon>
    </lineage>
</organism>
<dbReference type="InterPro" id="IPR001173">
    <property type="entry name" value="Glyco_trans_2-like"/>
</dbReference>
<evidence type="ECO:0000313" key="3">
    <source>
        <dbReference type="Proteomes" id="UP000023435"/>
    </source>
</evidence>
<dbReference type="PANTHER" id="PTHR43685:SF2">
    <property type="entry name" value="GLYCOSYLTRANSFERASE 2-LIKE DOMAIN-CONTAINING PROTEIN"/>
    <property type="match status" value="1"/>
</dbReference>
<keyword evidence="3" id="KW-1185">Reference proteome</keyword>
<dbReference type="OrthoDB" id="9802649at2"/>
<sequence>MALNPRPAPDSVAVVLCTYNGARYLPQQLDSLLAQTLAPQRIVIADDASSDDTWTLLEAFAERARARGIAVDLQRNPRNLGYLRNFEAALRRAEEAIVFLCDQDDVWYPNKLADYLEQFRARPRLNLLHSDSRLIDGEGRELGRRMFQTLEVSTAELAAIHAGRGFEVLVRRNIVTGATTALRREVLAQALPIPDAEHPELERSAWVHDEWLALIAAATGEIDCVEAPTMGYRQHGGNQIGARRRGLIERLGGGRQRREYMRVLAAKLDSLRAHLQRAGLDVGAAKRAALDARIAHLRLRLDLPANFARRWPLVREEWRQGRYLDYSSGLHSMVCDLLGLR</sequence>
<dbReference type="EC" id="2.4.1.-" evidence="2"/>
<dbReference type="Pfam" id="PF00535">
    <property type="entry name" value="Glycos_transf_2"/>
    <property type="match status" value="1"/>
</dbReference>
<comment type="caution">
    <text evidence="2">The sequence shown here is derived from an EMBL/GenBank/DDBJ whole genome shotgun (WGS) entry which is preliminary data.</text>
</comment>